<keyword evidence="1" id="KW-0805">Transcription regulation</keyword>
<comment type="caution">
    <text evidence="5">The sequence shown here is derived from an EMBL/GenBank/DDBJ whole genome shotgun (WGS) entry which is preliminary data.</text>
</comment>
<evidence type="ECO:0000313" key="5">
    <source>
        <dbReference type="EMBL" id="MCE8021489.1"/>
    </source>
</evidence>
<dbReference type="Pfam" id="PF12833">
    <property type="entry name" value="HTH_18"/>
    <property type="match status" value="1"/>
</dbReference>
<protein>
    <submittedName>
        <fullName evidence="5">AraC family transcriptional regulator</fullName>
    </submittedName>
</protein>
<feature type="domain" description="HTH araC/xylS-type" evidence="4">
    <location>
        <begin position="192"/>
        <end position="290"/>
    </location>
</feature>
<gene>
    <name evidence="5" type="ORF">HOP51_15420</name>
</gene>
<dbReference type="RefSeq" id="WP_234274813.1">
    <property type="nucleotide sequence ID" value="NZ_JABFTT010000012.1"/>
</dbReference>
<sequence length="318" mass="35085">MDSLKQAVRAYTHRHANDRGLALTPLPGLRMMCIEAPSGELHSVYKPLVCLVLQGAKHLTVGKEERVFHAGQSAMVSADMPVVGRIVQASRNEPYLAIAVELDMAILRELTAHLGSPRPQRSSEMPTLFAVDTEAALLNCASRLMQLLDRPEAAPLLSPGIMRELHYWLLSGPHSTVLCTLADPDSHAGRLATAIAILRAEYRSRVPVERLAAEAGMSLTSFHKHFKHMTTLTPGQYQKRLRLIEARRLMLDEGFSASKTAFEVGYESVSQFTREYGRLFQAPPKRDAQRVREQSSVHSPCSHSQPSPVLPAKAVSPS</sequence>
<evidence type="ECO:0000256" key="2">
    <source>
        <dbReference type="ARBA" id="ARBA00023163"/>
    </source>
</evidence>
<evidence type="ECO:0000256" key="3">
    <source>
        <dbReference type="SAM" id="MobiDB-lite"/>
    </source>
</evidence>
<dbReference type="PROSITE" id="PS01124">
    <property type="entry name" value="HTH_ARAC_FAMILY_2"/>
    <property type="match status" value="1"/>
</dbReference>
<dbReference type="SUPFAM" id="SSF46689">
    <property type="entry name" value="Homeodomain-like"/>
    <property type="match status" value="2"/>
</dbReference>
<dbReference type="PANTHER" id="PTHR43436">
    <property type="entry name" value="ARAC-FAMILY TRANSCRIPTIONAL REGULATOR"/>
    <property type="match status" value="1"/>
</dbReference>
<dbReference type="EMBL" id="JABFTT010000012">
    <property type="protein sequence ID" value="MCE8021489.1"/>
    <property type="molecule type" value="Genomic_DNA"/>
</dbReference>
<evidence type="ECO:0000256" key="1">
    <source>
        <dbReference type="ARBA" id="ARBA00023015"/>
    </source>
</evidence>
<reference evidence="5 6" key="1">
    <citation type="journal article" date="2021" name="Front. Microbiol.">
        <title>Aerobic Denitrification and Heterotrophic Sulfur Oxidation in the Genus Halomonas Revealed by Six Novel Species Characterizations and Genome-Based Analysis.</title>
        <authorList>
            <person name="Wang L."/>
            <person name="Shao Z."/>
        </authorList>
    </citation>
    <scope>NUCLEOTIDE SEQUENCE [LARGE SCALE GENOMIC DNA]</scope>
    <source>
        <strain evidence="5 6">MCCC 1A11036</strain>
    </source>
</reference>
<dbReference type="Pfam" id="PF06719">
    <property type="entry name" value="AraC_N"/>
    <property type="match status" value="1"/>
</dbReference>
<keyword evidence="6" id="KW-1185">Reference proteome</keyword>
<dbReference type="SMART" id="SM00342">
    <property type="entry name" value="HTH_ARAC"/>
    <property type="match status" value="1"/>
</dbReference>
<dbReference type="Gene3D" id="1.10.10.60">
    <property type="entry name" value="Homeodomain-like"/>
    <property type="match status" value="1"/>
</dbReference>
<feature type="region of interest" description="Disordered" evidence="3">
    <location>
        <begin position="281"/>
        <end position="318"/>
    </location>
</feature>
<dbReference type="InterPro" id="IPR018060">
    <property type="entry name" value="HTH_AraC"/>
</dbReference>
<dbReference type="InterPro" id="IPR009057">
    <property type="entry name" value="Homeodomain-like_sf"/>
</dbReference>
<accession>A0ABS9AID3</accession>
<feature type="compositionally biased region" description="Polar residues" evidence="3">
    <location>
        <begin position="296"/>
        <end position="307"/>
    </location>
</feature>
<organism evidence="5 6">
    <name type="scientific">Billgrantia zhangzhouensis</name>
    <dbReference type="NCBI Taxonomy" id="2733481"/>
    <lineage>
        <taxon>Bacteria</taxon>
        <taxon>Pseudomonadati</taxon>
        <taxon>Pseudomonadota</taxon>
        <taxon>Gammaproteobacteria</taxon>
        <taxon>Oceanospirillales</taxon>
        <taxon>Halomonadaceae</taxon>
        <taxon>Billgrantia</taxon>
    </lineage>
</organism>
<evidence type="ECO:0000259" key="4">
    <source>
        <dbReference type="PROSITE" id="PS01124"/>
    </source>
</evidence>
<keyword evidence="2" id="KW-0804">Transcription</keyword>
<dbReference type="InterPro" id="IPR009594">
    <property type="entry name" value="Tscrpt_reg_HTH_AraC_N"/>
</dbReference>
<feature type="compositionally biased region" description="Basic and acidic residues" evidence="3">
    <location>
        <begin position="284"/>
        <end position="295"/>
    </location>
</feature>
<name>A0ABS9AID3_9GAMM</name>
<proteinExistence type="predicted"/>
<evidence type="ECO:0000313" key="6">
    <source>
        <dbReference type="Proteomes" id="UP001320122"/>
    </source>
</evidence>
<dbReference type="Proteomes" id="UP001320122">
    <property type="component" value="Unassembled WGS sequence"/>
</dbReference>
<dbReference type="PANTHER" id="PTHR43436:SF1">
    <property type="entry name" value="TRANSCRIPTIONAL REGULATORY PROTEIN"/>
    <property type="match status" value="1"/>
</dbReference>